<proteinExistence type="predicted"/>
<organism evidence="1 2">
    <name type="scientific">Mycena metata</name>
    <dbReference type="NCBI Taxonomy" id="1033252"/>
    <lineage>
        <taxon>Eukaryota</taxon>
        <taxon>Fungi</taxon>
        <taxon>Dikarya</taxon>
        <taxon>Basidiomycota</taxon>
        <taxon>Agaricomycotina</taxon>
        <taxon>Agaricomycetes</taxon>
        <taxon>Agaricomycetidae</taxon>
        <taxon>Agaricales</taxon>
        <taxon>Marasmiineae</taxon>
        <taxon>Mycenaceae</taxon>
        <taxon>Mycena</taxon>
    </lineage>
</organism>
<keyword evidence="2" id="KW-1185">Reference proteome</keyword>
<accession>A0AAD7MEQ2</accession>
<evidence type="ECO:0000313" key="2">
    <source>
        <dbReference type="Proteomes" id="UP001215598"/>
    </source>
</evidence>
<dbReference type="EMBL" id="JARKIB010000336">
    <property type="protein sequence ID" value="KAJ7713735.1"/>
    <property type="molecule type" value="Genomic_DNA"/>
</dbReference>
<name>A0AAD7MEQ2_9AGAR</name>
<dbReference type="Proteomes" id="UP001215598">
    <property type="component" value="Unassembled WGS sequence"/>
</dbReference>
<comment type="caution">
    <text evidence="1">The sequence shown here is derived from an EMBL/GenBank/DDBJ whole genome shotgun (WGS) entry which is preliminary data.</text>
</comment>
<reference evidence="1" key="1">
    <citation type="submission" date="2023-03" db="EMBL/GenBank/DDBJ databases">
        <title>Massive genome expansion in bonnet fungi (Mycena s.s.) driven by repeated elements and novel gene families across ecological guilds.</title>
        <authorList>
            <consortium name="Lawrence Berkeley National Laboratory"/>
            <person name="Harder C.B."/>
            <person name="Miyauchi S."/>
            <person name="Viragh M."/>
            <person name="Kuo A."/>
            <person name="Thoen E."/>
            <person name="Andreopoulos B."/>
            <person name="Lu D."/>
            <person name="Skrede I."/>
            <person name="Drula E."/>
            <person name="Henrissat B."/>
            <person name="Morin E."/>
            <person name="Kohler A."/>
            <person name="Barry K."/>
            <person name="LaButti K."/>
            <person name="Morin E."/>
            <person name="Salamov A."/>
            <person name="Lipzen A."/>
            <person name="Mereny Z."/>
            <person name="Hegedus B."/>
            <person name="Baldrian P."/>
            <person name="Stursova M."/>
            <person name="Weitz H."/>
            <person name="Taylor A."/>
            <person name="Grigoriev I.V."/>
            <person name="Nagy L.G."/>
            <person name="Martin F."/>
            <person name="Kauserud H."/>
        </authorList>
    </citation>
    <scope>NUCLEOTIDE SEQUENCE</scope>
    <source>
        <strain evidence="1">CBHHK182m</strain>
    </source>
</reference>
<dbReference type="AlphaFoldDB" id="A0AAD7MEQ2"/>
<evidence type="ECO:0000313" key="1">
    <source>
        <dbReference type="EMBL" id="KAJ7713735.1"/>
    </source>
</evidence>
<protein>
    <submittedName>
        <fullName evidence="1">Uncharacterized protein</fullName>
    </submittedName>
</protein>
<gene>
    <name evidence="1" type="ORF">B0H16DRAFT_1702278</name>
</gene>
<sequence>MFAGPGGTSHYNEQLKYLFRLLKALPEVIPLGDAHNFVGYSPDPEKLIETGSVQSVSHACEISFGARRTPAGETIIIQFKSRGPGLEEVVTVLTMAPFRTTPVPLSKLFAMELVGEVSVGVSRPGKAAGKKAWDGEAEKIAF</sequence>